<reference evidence="2" key="1">
    <citation type="submission" date="2018-02" db="EMBL/GenBank/DDBJ databases">
        <authorList>
            <person name="Hausmann B."/>
        </authorList>
    </citation>
    <scope>NUCLEOTIDE SEQUENCE [LARGE SCALE GENOMIC DNA]</scope>
    <source>
        <strain evidence="2">Peat soil MAG SbF1</strain>
    </source>
</reference>
<dbReference type="EMBL" id="OMOF01000812">
    <property type="protein sequence ID" value="SPF55452.1"/>
    <property type="molecule type" value="Genomic_DNA"/>
</dbReference>
<name>A0A2U3LUH7_9FIRM</name>
<dbReference type="AlphaFoldDB" id="A0A2U3LUH7"/>
<protein>
    <submittedName>
        <fullName evidence="1">Uncharacterized protein</fullName>
    </submittedName>
</protein>
<sequence>MESSKQQTERILLDLVEKYRLAETHINAHQLLIYELLNLLPPDTRQQLLDSLRAKSHNTPDDFGLFSLAADIVSVVQDGTPPKSMRDILKVIPGGKTEAVD</sequence>
<gene>
    <name evidence="1" type="ORF">SBF1_830013</name>
</gene>
<evidence type="ECO:0000313" key="2">
    <source>
        <dbReference type="Proteomes" id="UP000238916"/>
    </source>
</evidence>
<proteinExistence type="predicted"/>
<accession>A0A2U3LUH7</accession>
<evidence type="ECO:0000313" key="1">
    <source>
        <dbReference type="EMBL" id="SPF55452.1"/>
    </source>
</evidence>
<dbReference type="Proteomes" id="UP000238916">
    <property type="component" value="Unassembled WGS sequence"/>
</dbReference>
<organism evidence="1 2">
    <name type="scientific">Candidatus Desulfosporosinus infrequens</name>
    <dbReference type="NCBI Taxonomy" id="2043169"/>
    <lineage>
        <taxon>Bacteria</taxon>
        <taxon>Bacillati</taxon>
        <taxon>Bacillota</taxon>
        <taxon>Clostridia</taxon>
        <taxon>Eubacteriales</taxon>
        <taxon>Desulfitobacteriaceae</taxon>
        <taxon>Desulfosporosinus</taxon>
    </lineage>
</organism>